<dbReference type="InterPro" id="IPR051850">
    <property type="entry name" value="Polysacch_Lyase_4"/>
</dbReference>
<organism evidence="2 3">
    <name type="scientific">Stylosanthes scabra</name>
    <dbReference type="NCBI Taxonomy" id="79078"/>
    <lineage>
        <taxon>Eukaryota</taxon>
        <taxon>Viridiplantae</taxon>
        <taxon>Streptophyta</taxon>
        <taxon>Embryophyta</taxon>
        <taxon>Tracheophyta</taxon>
        <taxon>Spermatophyta</taxon>
        <taxon>Magnoliopsida</taxon>
        <taxon>eudicotyledons</taxon>
        <taxon>Gunneridae</taxon>
        <taxon>Pentapetalae</taxon>
        <taxon>rosids</taxon>
        <taxon>fabids</taxon>
        <taxon>Fabales</taxon>
        <taxon>Fabaceae</taxon>
        <taxon>Papilionoideae</taxon>
        <taxon>50 kb inversion clade</taxon>
        <taxon>dalbergioids sensu lato</taxon>
        <taxon>Dalbergieae</taxon>
        <taxon>Pterocarpus clade</taxon>
        <taxon>Stylosanthes</taxon>
    </lineage>
</organism>
<sequence>MEFWVLITSNEFQSGGPLKQNFTSHVGLITLTMRKQVQRWPYDFLASGDFHKSRQRGTVYGTLKVQDRFISDELILAGNAYVGLAPPGLAGSWQTECNQSIGQRDVAQIHSERLWARKKKYSGSYNVFAWVLAFIGDYCNNVVLTVNPGSKINVGEIVYKPPRDGPTLWEIGIPNRSAVEFYVPDPNPNYVNKLYLNHPERKKDDGSYHGTTWQIKFKLHNVQRNGTYKLRLALATANFSKSQVRVNNPKEYPPMFTSEVIGKDNTIARHEIHGLYRLYNIDISSHLLVKDENIIFLTQTMANGPFEGIMYDYIRLEAPPPHRRQG</sequence>
<comment type="caution">
    <text evidence="2">The sequence shown here is derived from an EMBL/GenBank/DDBJ whole genome shotgun (WGS) entry which is preliminary data.</text>
</comment>
<protein>
    <recommendedName>
        <fullName evidence="1">Rhamnogalacturonan lyase domain-containing protein</fullName>
    </recommendedName>
</protein>
<evidence type="ECO:0000259" key="1">
    <source>
        <dbReference type="Pfam" id="PF14683"/>
    </source>
</evidence>
<feature type="domain" description="Rhamnogalacturonan lyase" evidence="1">
    <location>
        <begin position="167"/>
        <end position="316"/>
    </location>
</feature>
<dbReference type="PANTHER" id="PTHR32018">
    <property type="entry name" value="RHAMNOGALACTURONATE LYASE FAMILY PROTEIN"/>
    <property type="match status" value="1"/>
</dbReference>
<dbReference type="CDD" id="cd10317">
    <property type="entry name" value="RGL4_C"/>
    <property type="match status" value="1"/>
</dbReference>
<dbReference type="Proteomes" id="UP001341840">
    <property type="component" value="Unassembled WGS sequence"/>
</dbReference>
<dbReference type="Gene3D" id="2.60.120.260">
    <property type="entry name" value="Galactose-binding domain-like"/>
    <property type="match status" value="1"/>
</dbReference>
<proteinExistence type="predicted"/>
<gene>
    <name evidence="2" type="ORF">PIB30_011647</name>
</gene>
<reference evidence="2 3" key="1">
    <citation type="journal article" date="2023" name="Plants (Basel)">
        <title>Bridging the Gap: Combining Genomics and Transcriptomics Approaches to Understand Stylosanthes scabra, an Orphan Legume from the Brazilian Caatinga.</title>
        <authorList>
            <person name="Ferreira-Neto J.R.C."/>
            <person name="da Silva M.D."/>
            <person name="Binneck E."/>
            <person name="de Melo N.F."/>
            <person name="da Silva R.H."/>
            <person name="de Melo A.L.T.M."/>
            <person name="Pandolfi V."/>
            <person name="Bustamante F.O."/>
            <person name="Brasileiro-Vidal A.C."/>
            <person name="Benko-Iseppon A.M."/>
        </authorList>
    </citation>
    <scope>NUCLEOTIDE SEQUENCE [LARGE SCALE GENOMIC DNA]</scope>
    <source>
        <tissue evidence="2">Leaves</tissue>
    </source>
</reference>
<dbReference type="Pfam" id="PF14683">
    <property type="entry name" value="CBM-like"/>
    <property type="match status" value="1"/>
</dbReference>
<dbReference type="InterPro" id="IPR008979">
    <property type="entry name" value="Galactose-bd-like_sf"/>
</dbReference>
<dbReference type="EMBL" id="JASCZI010181271">
    <property type="protein sequence ID" value="MED6180614.1"/>
    <property type="molecule type" value="Genomic_DNA"/>
</dbReference>
<dbReference type="InterPro" id="IPR029411">
    <property type="entry name" value="RG-lyase_III"/>
</dbReference>
<accession>A0ABU6W5G3</accession>
<evidence type="ECO:0000313" key="2">
    <source>
        <dbReference type="EMBL" id="MED6180614.1"/>
    </source>
</evidence>
<dbReference type="PANTHER" id="PTHR32018:SF25">
    <property type="entry name" value="RHAMNOGALACTURONAN ENDOLYASE"/>
    <property type="match status" value="1"/>
</dbReference>
<dbReference type="SUPFAM" id="SSF49785">
    <property type="entry name" value="Galactose-binding domain-like"/>
    <property type="match status" value="1"/>
</dbReference>
<evidence type="ECO:0000313" key="3">
    <source>
        <dbReference type="Proteomes" id="UP001341840"/>
    </source>
</evidence>
<keyword evidence="3" id="KW-1185">Reference proteome</keyword>
<name>A0ABU6W5G3_9FABA</name>